<dbReference type="AlphaFoldDB" id="B8D4M4"/>
<dbReference type="HOGENOM" id="CLU_3227653_0_0_2"/>
<dbReference type="Proteomes" id="UP000006903">
    <property type="component" value="Chromosome"/>
</dbReference>
<sequence>MGLLNNLGSRIPWWKVEFRVLNRLGGPDGLRSKYCVIVDAEMV</sequence>
<evidence type="ECO:0000313" key="2">
    <source>
        <dbReference type="Proteomes" id="UP000006903"/>
    </source>
</evidence>
<dbReference type="KEGG" id="dka:DKAM_0729"/>
<dbReference type="STRING" id="490899.DKAM_0729"/>
<evidence type="ECO:0000313" key="1">
    <source>
        <dbReference type="EMBL" id="ACL11055.1"/>
    </source>
</evidence>
<protein>
    <submittedName>
        <fullName evidence="1">Uncharacterized protein</fullName>
    </submittedName>
</protein>
<reference evidence="1 2" key="1">
    <citation type="journal article" date="2009" name="J. Bacteriol.">
        <title>Complete genome sequence of the anaerobic, protein-degrading hyperthermophilic crenarchaeon Desulfurococcus kamchatkensis.</title>
        <authorList>
            <person name="Ravin N.V."/>
            <person name="Mardanov A.V."/>
            <person name="Beletsky A.V."/>
            <person name="Kublanov I.V."/>
            <person name="Kolganova T.V."/>
            <person name="Lebedinsky A.V."/>
            <person name="Chernyh N.A."/>
            <person name="Bonch-Osmolovskaya E.A."/>
            <person name="Skryabin K.G."/>
        </authorList>
    </citation>
    <scope>NUCLEOTIDE SEQUENCE [LARGE SCALE GENOMIC DNA]</scope>
    <source>
        <strain evidence="2">DSM 18924 / JCM 16383 / VKM B-2413 / 1221n</strain>
    </source>
</reference>
<name>B8D4M4_DESA1</name>
<organism evidence="1 2">
    <name type="scientific">Desulfurococcus amylolyticus (strain DSM 18924 / JCM 16383 / VKM B-2413 / 1221n)</name>
    <name type="common">Desulfurococcus kamchatkensis</name>
    <dbReference type="NCBI Taxonomy" id="490899"/>
    <lineage>
        <taxon>Archaea</taxon>
        <taxon>Thermoproteota</taxon>
        <taxon>Thermoprotei</taxon>
        <taxon>Desulfurococcales</taxon>
        <taxon>Desulfurococcaceae</taxon>
        <taxon>Desulfurococcus</taxon>
    </lineage>
</organism>
<gene>
    <name evidence="1" type="ordered locus">DKAM_0729</name>
</gene>
<dbReference type="EMBL" id="CP001140">
    <property type="protein sequence ID" value="ACL11055.1"/>
    <property type="molecule type" value="Genomic_DNA"/>
</dbReference>
<accession>B8D4M4</accession>
<proteinExistence type="predicted"/>